<name>A0A0S7BZU0_9BACT</name>
<feature type="transmembrane region" description="Helical" evidence="6">
    <location>
        <begin position="382"/>
        <end position="407"/>
    </location>
</feature>
<dbReference type="Pfam" id="PF02687">
    <property type="entry name" value="FtsX"/>
    <property type="match status" value="2"/>
</dbReference>
<accession>A0A0S7BZU0</accession>
<feature type="domain" description="ABC3 transporter permease C-terminal" evidence="7">
    <location>
        <begin position="293"/>
        <end position="411"/>
    </location>
</feature>
<dbReference type="RefSeq" id="WP_062037831.1">
    <property type="nucleotide sequence ID" value="NZ_DF968182.1"/>
</dbReference>
<evidence type="ECO:0000259" key="7">
    <source>
        <dbReference type="Pfam" id="PF02687"/>
    </source>
</evidence>
<evidence type="ECO:0000256" key="4">
    <source>
        <dbReference type="ARBA" id="ARBA00022989"/>
    </source>
</evidence>
<feature type="transmembrane region" description="Helical" evidence="6">
    <location>
        <begin position="21"/>
        <end position="41"/>
    </location>
</feature>
<keyword evidence="10" id="KW-1185">Reference proteome</keyword>
<keyword evidence="5 6" id="KW-0472">Membrane</keyword>
<evidence type="ECO:0000313" key="10">
    <source>
        <dbReference type="Proteomes" id="UP000053091"/>
    </source>
</evidence>
<reference evidence="9" key="1">
    <citation type="journal article" date="2015" name="Genome Announc.">
        <title>Draft Genome Sequence of Bacteroidales Strain TBC1, a Novel Isolate from a Methanogenic Wastewater Treatment System.</title>
        <authorList>
            <person name="Tourlousse D.M."/>
            <person name="Matsuura N."/>
            <person name="Sun L."/>
            <person name="Toyonaga M."/>
            <person name="Kuroda K."/>
            <person name="Ohashi A."/>
            <person name="Cruz R."/>
            <person name="Yamaguchi T."/>
            <person name="Sekiguchi Y."/>
        </authorList>
    </citation>
    <scope>NUCLEOTIDE SEQUENCE [LARGE SCALE GENOMIC DNA]</scope>
    <source>
        <strain evidence="9">TBC1</strain>
    </source>
</reference>
<feature type="transmembrane region" description="Helical" evidence="6">
    <location>
        <begin position="761"/>
        <end position="785"/>
    </location>
</feature>
<dbReference type="Proteomes" id="UP000053091">
    <property type="component" value="Unassembled WGS sequence"/>
</dbReference>
<dbReference type="PANTHER" id="PTHR30572">
    <property type="entry name" value="MEMBRANE COMPONENT OF TRANSPORTER-RELATED"/>
    <property type="match status" value="1"/>
</dbReference>
<dbReference type="GO" id="GO:0005886">
    <property type="term" value="C:plasma membrane"/>
    <property type="evidence" value="ECO:0007669"/>
    <property type="project" value="UniProtKB-SubCell"/>
</dbReference>
<evidence type="ECO:0000256" key="1">
    <source>
        <dbReference type="ARBA" id="ARBA00004651"/>
    </source>
</evidence>
<evidence type="ECO:0000256" key="6">
    <source>
        <dbReference type="SAM" id="Phobius"/>
    </source>
</evidence>
<feature type="transmembrane region" description="Helical" evidence="6">
    <location>
        <begin position="731"/>
        <end position="749"/>
    </location>
</feature>
<comment type="subcellular location">
    <subcellularLocation>
        <location evidence="1">Cell membrane</location>
        <topology evidence="1">Multi-pass membrane protein</topology>
    </subcellularLocation>
</comment>
<feature type="transmembrane region" description="Helical" evidence="6">
    <location>
        <begin position="679"/>
        <end position="703"/>
    </location>
</feature>
<dbReference type="STRING" id="1678841.TBC1_11442"/>
<evidence type="ECO:0000256" key="5">
    <source>
        <dbReference type="ARBA" id="ARBA00023136"/>
    </source>
</evidence>
<feature type="domain" description="MacB-like periplasmic core" evidence="8">
    <location>
        <begin position="21"/>
        <end position="238"/>
    </location>
</feature>
<dbReference type="Pfam" id="PF12704">
    <property type="entry name" value="MacB_PCD"/>
    <property type="match status" value="1"/>
</dbReference>
<organism evidence="9">
    <name type="scientific">Lentimicrobium saccharophilum</name>
    <dbReference type="NCBI Taxonomy" id="1678841"/>
    <lineage>
        <taxon>Bacteria</taxon>
        <taxon>Pseudomonadati</taxon>
        <taxon>Bacteroidota</taxon>
        <taxon>Bacteroidia</taxon>
        <taxon>Bacteroidales</taxon>
        <taxon>Lentimicrobiaceae</taxon>
        <taxon>Lentimicrobium</taxon>
    </lineage>
</organism>
<dbReference type="InterPro" id="IPR025857">
    <property type="entry name" value="MacB_PCD"/>
</dbReference>
<evidence type="ECO:0000256" key="3">
    <source>
        <dbReference type="ARBA" id="ARBA00022692"/>
    </source>
</evidence>
<dbReference type="InterPro" id="IPR003838">
    <property type="entry name" value="ABC3_permease_C"/>
</dbReference>
<dbReference type="PANTHER" id="PTHR30572:SF18">
    <property type="entry name" value="ABC-TYPE MACROLIDE FAMILY EXPORT SYSTEM PERMEASE COMPONENT 2"/>
    <property type="match status" value="1"/>
</dbReference>
<keyword evidence="3 6" id="KW-0812">Transmembrane</keyword>
<keyword evidence="2" id="KW-1003">Cell membrane</keyword>
<evidence type="ECO:0000256" key="2">
    <source>
        <dbReference type="ARBA" id="ARBA00022475"/>
    </source>
</evidence>
<dbReference type="OrthoDB" id="905059at2"/>
<dbReference type="InterPro" id="IPR050250">
    <property type="entry name" value="Macrolide_Exporter_MacB"/>
</dbReference>
<protein>
    <submittedName>
        <fullName evidence="9">Protein containing MacB-like periplasmic core domain</fullName>
    </submittedName>
</protein>
<feature type="transmembrane region" description="Helical" evidence="6">
    <location>
        <begin position="288"/>
        <end position="312"/>
    </location>
</feature>
<gene>
    <name evidence="9" type="ORF">TBC1_11442</name>
</gene>
<dbReference type="AlphaFoldDB" id="A0A0S7BZU0"/>
<keyword evidence="4 6" id="KW-1133">Transmembrane helix</keyword>
<dbReference type="PATRIC" id="fig|1678841.3.peg.504"/>
<evidence type="ECO:0000259" key="8">
    <source>
        <dbReference type="Pfam" id="PF12704"/>
    </source>
</evidence>
<evidence type="ECO:0000313" key="9">
    <source>
        <dbReference type="EMBL" id="GAP42313.1"/>
    </source>
</evidence>
<sequence>MFANYLKTALRSLMRQKNYALINLAGLSFGIAAFILIMLYVQHELKFDHHLSKRDRIFRVVEIQNEPGVGEQHVAITMGPLAQAMLNDFPQVKNAVRLMSAFNVTAVSHGEKSFREDHLYYADPSVIDMFDISFIYGDPATALKEPRSVILSKKAAEKYFGDAAKATGSNLLFDKTGFTVTGVMEDQPETTHFFFDMLMPIATAEALPGFEWMKGWGSNSLVTYVELDRTSSAEEVNKGFDDFLKRHVFSQEDGWQYLEMYLQPLNEVYLKSGHIKFQNVSAMGDASMVNVFIVISVLILLIACVNFINIAIARSVKRSREVGMRKVLGAGRGSLIVQFISESAIITLTSVLIAIGIVELALPELNKMLGTSFSIDFISNPLFNVGLLFLLVLISLVSGSYPAFYLSRLHPIAVLRGISGKSGPGSGLLSKILVVFQFIISVGLLLAVFVIHDQVNFIRNKDLGIQYVNRLYVDFGETGYEKIRVIKQELMQHPAIQQVSGCSYVNGVAGSQGPVFVDDSANTKLYVRYGFVDDDFFGTMDVQFADGRNFNGLQSGDINRAVIVNQATINALGWDNALGRKFVFPQSADSSGKAEIIGVVKDYHYYSLRSPIEPAVWIWQPERFKGVVIKYAGSGNKDEIRSFIESKWASVYPGLPVQIMEAPNYLTQNYKGDQTTFTLFIYFTLVSLLLSCLGLFGLTSLLIEQRTRVIGIRKVMGGTVTQITVHLVKDYLLLVLTAGIIALPAGYLLLQKQLDEFAYHISINVIHLIVPVILALLIAFLTIVFKAYKAANANPVIALKYE</sequence>
<feature type="domain" description="ABC3 transporter permease C-terminal" evidence="7">
    <location>
        <begin position="683"/>
        <end position="795"/>
    </location>
</feature>
<proteinExistence type="predicted"/>
<dbReference type="EMBL" id="DF968182">
    <property type="protein sequence ID" value="GAP42313.1"/>
    <property type="molecule type" value="Genomic_DNA"/>
</dbReference>
<feature type="transmembrane region" description="Helical" evidence="6">
    <location>
        <begin position="333"/>
        <end position="362"/>
    </location>
</feature>
<feature type="transmembrane region" description="Helical" evidence="6">
    <location>
        <begin position="428"/>
        <end position="451"/>
    </location>
</feature>
<dbReference type="GO" id="GO:0022857">
    <property type="term" value="F:transmembrane transporter activity"/>
    <property type="evidence" value="ECO:0007669"/>
    <property type="project" value="TreeGrafter"/>
</dbReference>